<dbReference type="InterPro" id="IPR039421">
    <property type="entry name" value="Type_1_exporter"/>
</dbReference>
<feature type="transmembrane region" description="Helical" evidence="7">
    <location>
        <begin position="163"/>
        <end position="183"/>
    </location>
</feature>
<dbReference type="Pfam" id="PF00664">
    <property type="entry name" value="ABC_membrane"/>
    <property type="match status" value="1"/>
</dbReference>
<protein>
    <submittedName>
        <fullName evidence="10">ATP-binding cassette domain-containing protein</fullName>
    </submittedName>
</protein>
<dbReference type="SMART" id="SM00382">
    <property type="entry name" value="AAA"/>
    <property type="match status" value="1"/>
</dbReference>
<evidence type="ECO:0000256" key="5">
    <source>
        <dbReference type="ARBA" id="ARBA00022989"/>
    </source>
</evidence>
<dbReference type="GO" id="GO:0005524">
    <property type="term" value="F:ATP binding"/>
    <property type="evidence" value="ECO:0007669"/>
    <property type="project" value="UniProtKB-KW"/>
</dbReference>
<feature type="domain" description="ABC transporter" evidence="8">
    <location>
        <begin position="340"/>
        <end position="572"/>
    </location>
</feature>
<keyword evidence="5 7" id="KW-1133">Transmembrane helix</keyword>
<dbReference type="AlphaFoldDB" id="A0A6I1MKB2"/>
<dbReference type="PANTHER" id="PTHR43394">
    <property type="entry name" value="ATP-DEPENDENT PERMEASE MDL1, MITOCHONDRIAL"/>
    <property type="match status" value="1"/>
</dbReference>
<dbReference type="RefSeq" id="WP_152887404.1">
    <property type="nucleotide sequence ID" value="NZ_WHJC01000014.1"/>
</dbReference>
<dbReference type="Gene3D" id="3.40.50.300">
    <property type="entry name" value="P-loop containing nucleotide triphosphate hydrolases"/>
    <property type="match status" value="1"/>
</dbReference>
<dbReference type="GO" id="GO:0005886">
    <property type="term" value="C:plasma membrane"/>
    <property type="evidence" value="ECO:0007669"/>
    <property type="project" value="UniProtKB-SubCell"/>
</dbReference>
<feature type="transmembrane region" description="Helical" evidence="7">
    <location>
        <begin position="20"/>
        <end position="41"/>
    </location>
</feature>
<evidence type="ECO:0000256" key="4">
    <source>
        <dbReference type="ARBA" id="ARBA00022840"/>
    </source>
</evidence>
<dbReference type="Pfam" id="PF00005">
    <property type="entry name" value="ABC_tran"/>
    <property type="match status" value="1"/>
</dbReference>
<gene>
    <name evidence="10" type="ORF">GBZ86_02420</name>
</gene>
<dbReference type="EMBL" id="WHJC01000014">
    <property type="protein sequence ID" value="MPQ42612.1"/>
    <property type="molecule type" value="Genomic_DNA"/>
</dbReference>
<evidence type="ECO:0000256" key="3">
    <source>
        <dbReference type="ARBA" id="ARBA00022741"/>
    </source>
</evidence>
<evidence type="ECO:0000256" key="7">
    <source>
        <dbReference type="SAM" id="Phobius"/>
    </source>
</evidence>
<dbReference type="CDD" id="cd07346">
    <property type="entry name" value="ABC_6TM_exporters"/>
    <property type="match status" value="1"/>
</dbReference>
<dbReference type="InterPro" id="IPR003593">
    <property type="entry name" value="AAA+_ATPase"/>
</dbReference>
<dbReference type="InterPro" id="IPR003439">
    <property type="entry name" value="ABC_transporter-like_ATP-bd"/>
</dbReference>
<dbReference type="InterPro" id="IPR036640">
    <property type="entry name" value="ABC1_TM_sf"/>
</dbReference>
<evidence type="ECO:0000256" key="2">
    <source>
        <dbReference type="ARBA" id="ARBA00022692"/>
    </source>
</evidence>
<evidence type="ECO:0000259" key="8">
    <source>
        <dbReference type="PROSITE" id="PS50893"/>
    </source>
</evidence>
<dbReference type="PROSITE" id="PS50893">
    <property type="entry name" value="ABC_TRANSPORTER_2"/>
    <property type="match status" value="1"/>
</dbReference>
<feature type="domain" description="ABC transmembrane type-1" evidence="9">
    <location>
        <begin position="23"/>
        <end position="304"/>
    </location>
</feature>
<dbReference type="GO" id="GO:0015421">
    <property type="term" value="F:ABC-type oligopeptide transporter activity"/>
    <property type="evidence" value="ECO:0007669"/>
    <property type="project" value="TreeGrafter"/>
</dbReference>
<dbReference type="OrthoDB" id="9762778at2"/>
<dbReference type="GO" id="GO:0016887">
    <property type="term" value="F:ATP hydrolysis activity"/>
    <property type="evidence" value="ECO:0007669"/>
    <property type="project" value="InterPro"/>
</dbReference>
<dbReference type="PANTHER" id="PTHR43394:SF1">
    <property type="entry name" value="ATP-BINDING CASSETTE SUB-FAMILY B MEMBER 10, MITOCHONDRIAL"/>
    <property type="match status" value="1"/>
</dbReference>
<organism evidence="10 11">
    <name type="scientific">Clostridium tarantellae</name>
    <dbReference type="NCBI Taxonomy" id="39493"/>
    <lineage>
        <taxon>Bacteria</taxon>
        <taxon>Bacillati</taxon>
        <taxon>Bacillota</taxon>
        <taxon>Clostridia</taxon>
        <taxon>Eubacteriales</taxon>
        <taxon>Clostridiaceae</taxon>
        <taxon>Clostridium</taxon>
    </lineage>
</organism>
<feature type="transmembrane region" description="Helical" evidence="7">
    <location>
        <begin position="61"/>
        <end position="85"/>
    </location>
</feature>
<dbReference type="Proteomes" id="UP000430345">
    <property type="component" value="Unassembled WGS sequence"/>
</dbReference>
<evidence type="ECO:0000256" key="1">
    <source>
        <dbReference type="ARBA" id="ARBA00004651"/>
    </source>
</evidence>
<comment type="subcellular location">
    <subcellularLocation>
        <location evidence="1">Cell membrane</location>
        <topology evidence="1">Multi-pass membrane protein</topology>
    </subcellularLocation>
</comment>
<keyword evidence="11" id="KW-1185">Reference proteome</keyword>
<keyword evidence="4 10" id="KW-0067">ATP-binding</keyword>
<feature type="transmembrane region" description="Helical" evidence="7">
    <location>
        <begin position="240"/>
        <end position="262"/>
    </location>
</feature>
<keyword evidence="3" id="KW-0547">Nucleotide-binding</keyword>
<name>A0A6I1MKB2_9CLOT</name>
<dbReference type="SUPFAM" id="SSF90123">
    <property type="entry name" value="ABC transporter transmembrane region"/>
    <property type="match status" value="1"/>
</dbReference>
<proteinExistence type="predicted"/>
<dbReference type="PROSITE" id="PS50929">
    <property type="entry name" value="ABC_TM1F"/>
    <property type="match status" value="1"/>
</dbReference>
<reference evidence="10 11" key="1">
    <citation type="submission" date="2019-10" db="EMBL/GenBank/DDBJ databases">
        <title>The Genome Sequence of Clostridium tarantellae Isolated from Fish Brain.</title>
        <authorList>
            <person name="Bano L."/>
            <person name="Kiel M."/>
            <person name="Sales G."/>
            <person name="Doxey A.C."/>
            <person name="Mansfield M.J."/>
            <person name="Schiavone M."/>
            <person name="Rossetto O."/>
            <person name="Pirazzini M."/>
            <person name="Dobrindt U."/>
            <person name="Montecucco C."/>
        </authorList>
    </citation>
    <scope>NUCLEOTIDE SEQUENCE [LARGE SCALE GENOMIC DNA]</scope>
    <source>
        <strain evidence="10 11">DSM 3997</strain>
    </source>
</reference>
<sequence>MRKTFLQIKWVLSQGKPILFWIILLIILKSFFSTLGVASALVSKYLIDAATLGESSLVFKWISIMAIIIIINLSSGVILSMISAYSSTKLTNIMQKNIFTHITYSEWLESSKYHSVNLISRMSSDVATINGILIGTLPKIFSLCTTLLSSFIALFYLQPKLAILAIVIFPLFILISLVLSKLIKKLYIEMQELQIKYKTFIQESIQNMLIVKTFCHEENNINKIEDLQNHRMNLTLKSTLYGSFASLFLKIGSAFGYFTVFFWGAMNLSKGIGTFGTLTALLQLFNNIQKPLKSLVSCFPNLITSLAAAERLMEIEALALEEKKILLEKKQCESLPIPRIELNNINFSYKSNKTILKNINLNIKPGEIVALVGPSGEGKTTLIKIILKLIKAKEGSLSFTINNKPLDEKFNLRSIISYVPQGNTLFSGTIEENLNYGDINNKNYDIINSLKMACALDFVNSFPKGLKTPITEKGGGISEGQAQRLCLARAFIRKRPILILDEATSALDEITELKILNEIKNLTHKPTCIIITHRPSTLKICNRILELKQGVLNDITKKKLKEIHNEKLTYGA</sequence>
<comment type="caution">
    <text evidence="10">The sequence shown here is derived from an EMBL/GenBank/DDBJ whole genome shotgun (WGS) entry which is preliminary data.</text>
</comment>
<dbReference type="InterPro" id="IPR027417">
    <property type="entry name" value="P-loop_NTPase"/>
</dbReference>
<dbReference type="SUPFAM" id="SSF52540">
    <property type="entry name" value="P-loop containing nucleoside triphosphate hydrolases"/>
    <property type="match status" value="1"/>
</dbReference>
<evidence type="ECO:0000313" key="11">
    <source>
        <dbReference type="Proteomes" id="UP000430345"/>
    </source>
</evidence>
<dbReference type="Gene3D" id="1.20.1560.10">
    <property type="entry name" value="ABC transporter type 1, transmembrane domain"/>
    <property type="match status" value="1"/>
</dbReference>
<accession>A0A6I1MKB2</accession>
<dbReference type="InterPro" id="IPR011527">
    <property type="entry name" value="ABC1_TM_dom"/>
</dbReference>
<evidence type="ECO:0000313" key="10">
    <source>
        <dbReference type="EMBL" id="MPQ42612.1"/>
    </source>
</evidence>
<keyword evidence="6 7" id="KW-0472">Membrane</keyword>
<keyword evidence="2 7" id="KW-0812">Transmembrane</keyword>
<evidence type="ECO:0000256" key="6">
    <source>
        <dbReference type="ARBA" id="ARBA00023136"/>
    </source>
</evidence>
<feature type="transmembrane region" description="Helical" evidence="7">
    <location>
        <begin position="140"/>
        <end position="157"/>
    </location>
</feature>
<evidence type="ECO:0000259" key="9">
    <source>
        <dbReference type="PROSITE" id="PS50929"/>
    </source>
</evidence>